<accession>A0A067SX26</accession>
<proteinExistence type="predicted"/>
<dbReference type="EMBL" id="KL142389">
    <property type="protein sequence ID" value="KDR72259.1"/>
    <property type="molecule type" value="Genomic_DNA"/>
</dbReference>
<name>A0A067SX26_GALM3</name>
<gene>
    <name evidence="1" type="ORF">GALMADRAFT_1343825</name>
</gene>
<organism evidence="1 2">
    <name type="scientific">Galerina marginata (strain CBS 339.88)</name>
    <dbReference type="NCBI Taxonomy" id="685588"/>
    <lineage>
        <taxon>Eukaryota</taxon>
        <taxon>Fungi</taxon>
        <taxon>Dikarya</taxon>
        <taxon>Basidiomycota</taxon>
        <taxon>Agaricomycotina</taxon>
        <taxon>Agaricomycetes</taxon>
        <taxon>Agaricomycetidae</taxon>
        <taxon>Agaricales</taxon>
        <taxon>Agaricineae</taxon>
        <taxon>Strophariaceae</taxon>
        <taxon>Galerina</taxon>
    </lineage>
</organism>
<dbReference type="AlphaFoldDB" id="A0A067SX26"/>
<dbReference type="HOGENOM" id="CLU_572445_0_0_1"/>
<evidence type="ECO:0000313" key="2">
    <source>
        <dbReference type="Proteomes" id="UP000027222"/>
    </source>
</evidence>
<evidence type="ECO:0000313" key="1">
    <source>
        <dbReference type="EMBL" id="KDR72259.1"/>
    </source>
</evidence>
<protein>
    <submittedName>
        <fullName evidence="1">Uncharacterized protein</fullName>
    </submittedName>
</protein>
<reference evidence="2" key="1">
    <citation type="journal article" date="2014" name="Proc. Natl. Acad. Sci. U.S.A.">
        <title>Extensive sampling of basidiomycete genomes demonstrates inadequacy of the white-rot/brown-rot paradigm for wood decay fungi.</title>
        <authorList>
            <person name="Riley R."/>
            <person name="Salamov A.A."/>
            <person name="Brown D.W."/>
            <person name="Nagy L.G."/>
            <person name="Floudas D."/>
            <person name="Held B.W."/>
            <person name="Levasseur A."/>
            <person name="Lombard V."/>
            <person name="Morin E."/>
            <person name="Otillar R."/>
            <person name="Lindquist E.A."/>
            <person name="Sun H."/>
            <person name="LaButti K.M."/>
            <person name="Schmutz J."/>
            <person name="Jabbour D."/>
            <person name="Luo H."/>
            <person name="Baker S.E."/>
            <person name="Pisabarro A.G."/>
            <person name="Walton J.D."/>
            <person name="Blanchette R.A."/>
            <person name="Henrissat B."/>
            <person name="Martin F."/>
            <person name="Cullen D."/>
            <person name="Hibbett D.S."/>
            <person name="Grigoriev I.V."/>
        </authorList>
    </citation>
    <scope>NUCLEOTIDE SEQUENCE [LARGE SCALE GENOMIC DNA]</scope>
    <source>
        <strain evidence="2">CBS 339.88</strain>
    </source>
</reference>
<dbReference type="OrthoDB" id="2745898at2759"/>
<sequence>MPSSTPLPEDILRLIAEQIVQHGESLQGLALSSRVHMIVCRSDATADFDIFGRALERSPEIVDHDDDCHTRADISTHPYCLRGSQAGLEQATIYFMGRVLQRLTSVRHLQLSLFHLCPDPPILTTAIGEVLKSPYIQRVHLHGWKNLTYSIAQSLLHVEELFIAHCSFTCDYGHAIDPKTSTSLCSLPYTVKRLHYAPLNKTLPLVNTIANHWSTLDFPRIEELSLVITSFPAVTEAAMVLLKFKHGIRTLTVDTTKLKSSQFREQLLRHIPRNSHIGDIHVFRVESDHTPDACFLGGISSREMNAFNRTFSRLLGEDDTGRDGWFSLAMSELSFKGTFPLLENLALSVTYWPNCSHAEDNGEINWVGNVLEDVNYETARRLQDIQVTVHVGTEYCVENVQTIFEMKDHEGWFIWDHALSNPKWESLQTFTILVRSSIKCIPEAKEACEEEVSDFKDRFPILWKRGVLRISCEFITG</sequence>
<keyword evidence="2" id="KW-1185">Reference proteome</keyword>
<dbReference type="Proteomes" id="UP000027222">
    <property type="component" value="Unassembled WGS sequence"/>
</dbReference>